<proteinExistence type="predicted"/>
<sequence length="1040" mass="114351">MNKIKQLLGLLLFAPVCVLAQSTDQNYVKTETVLNSSGSTVKSVQYYNGLGYPTVSVSTTGDGGQTSYSAITYDALGREERKYAPVSIGSSIGYATPTGISYGENTPYGRTQYDALDRPVAVTTPGSAYASSPATIAYAANAANEVIRYGVSGNSLVQDGYYPANSLTKETTKDPDGKEVETFTNLFGNTVMQRVGGSLCTYYVYDNLDHLRFVLPPKYQSDKNLAATGYEYRYDDRGRITYKQLPGAGYIEYWYDGADRMICMRDAEMRSADKYRFLIYDKFDRLVVQGLCTNCLNSSTVWNATFSSGSTGVLGTGYSNTPALTNAELEIANYYDGNQSSNSRFSVLTLSSSVSQKAQLTGVVTKATNGDELAQAMQYDLKGNITSSKSKEIGGRIISNTSSYTYTNKLSQSTSTIDVKYGSNMTVSESFGYNAYNNQQSSHTLTVNHGTAANGSVSYAHNSLGRLSTVGRSNSSNAISYTYDLRGWLTNISTGSFTEELFYADGPGTTLYNGNISSIRWKDNTQSSKRGYKFSYDTANRLTSGAYGEGDALGSNTNRYSESMSYDANGNITGLTRYGNGTLMDNLTISYTGNQPSSVSESASDNNASGGMEYKKANGSGYKFNANGSLQADKSRGIAYITYDLNNNPKQIYFMNGSVTKYVYTASGQKLRAVHYTAKPNISRTWGVKPAELTSSQILQADSTDYLLGGSLVMKNGKVDKYLFDGGYAQASATSSTSDNFTFYYYTPDHLGNIREVVNASGTVQQVTNYYPFGATCAESTAADFQPYKYNGKELDKMHGLNTYDYGARQHDPILARWDRIDPLAEKYYNVSPYAYCANNPIKLIDPNGKEVRDGLGAYCADNAVLKELAKNLVAHNDKNSIMIVAHGVYENEKSRFASSIDIQTYNTENKEWNHNYISNGKQLNDFLSANSKTWNKFQKGEISKEDLHIVFYSCGSSAVVREISRDKAFKDIIFIAPNRRIGVASDTSISIGDNTPQGYKEGEWHTIKNGKEPTINGNYNGNDKPGIKNFEYENTYWWF</sequence>
<feature type="signal peptide" evidence="1">
    <location>
        <begin position="1"/>
        <end position="20"/>
    </location>
</feature>
<evidence type="ECO:0000259" key="2">
    <source>
        <dbReference type="Pfam" id="PF20041"/>
    </source>
</evidence>
<dbReference type="RefSeq" id="WP_013064495.1">
    <property type="nucleotide sequence ID" value="NZ_BPTT01000001.1"/>
</dbReference>
<protein>
    <recommendedName>
        <fullName evidence="2">DUF6443 domain-containing protein</fullName>
    </recommendedName>
</protein>
<evidence type="ECO:0000313" key="3">
    <source>
        <dbReference type="EMBL" id="GJG34251.1"/>
    </source>
</evidence>
<dbReference type="Pfam" id="PF20041">
    <property type="entry name" value="DUF6443"/>
    <property type="match status" value="1"/>
</dbReference>
<dbReference type="InterPro" id="IPR050708">
    <property type="entry name" value="T6SS_VgrG/RHS"/>
</dbReference>
<reference evidence="3" key="1">
    <citation type="submission" date="2021-08" db="EMBL/GenBank/DDBJ databases">
        <title>Prevotella lacticifex sp. nov., isolated from rumen of cow.</title>
        <authorList>
            <person name="Shinkai T."/>
            <person name="Ikeyama N."/>
            <person name="Kumagai M."/>
            <person name="Ohmori H."/>
            <person name="Sakamoto M."/>
            <person name="Ohkuma M."/>
            <person name="Mitsumori M."/>
        </authorList>
    </citation>
    <scope>NUCLEOTIDE SEQUENCE</scope>
    <source>
        <strain evidence="3">JCM 8259</strain>
    </source>
</reference>
<feature type="chain" id="PRO_5041391463" description="DUF6443 domain-containing protein" evidence="1">
    <location>
        <begin position="21"/>
        <end position="1040"/>
    </location>
</feature>
<dbReference type="Proteomes" id="UP000887097">
    <property type="component" value="Unassembled WGS sequence"/>
</dbReference>
<keyword evidence="1" id="KW-0732">Signal</keyword>
<dbReference type="OMA" id="YYVYDVY"/>
<accession>A0AA37MLW5</accession>
<dbReference type="NCBIfam" id="TIGR03696">
    <property type="entry name" value="Rhs_assc_core"/>
    <property type="match status" value="1"/>
</dbReference>
<dbReference type="InterPro" id="IPR045619">
    <property type="entry name" value="DUF6443"/>
</dbReference>
<feature type="domain" description="DUF6443" evidence="2">
    <location>
        <begin position="30"/>
        <end position="136"/>
    </location>
</feature>
<dbReference type="InterPro" id="IPR022385">
    <property type="entry name" value="Rhs_assc_core"/>
</dbReference>
<dbReference type="AlphaFoldDB" id="A0AA37MLW5"/>
<dbReference type="GeneID" id="31501390"/>
<organism evidence="3 4">
    <name type="scientific">Xylanibacter ruminicola</name>
    <name type="common">Prevotella ruminicola</name>
    <dbReference type="NCBI Taxonomy" id="839"/>
    <lineage>
        <taxon>Bacteria</taxon>
        <taxon>Pseudomonadati</taxon>
        <taxon>Bacteroidota</taxon>
        <taxon>Bacteroidia</taxon>
        <taxon>Bacteroidales</taxon>
        <taxon>Prevotellaceae</taxon>
        <taxon>Xylanibacter</taxon>
    </lineage>
</organism>
<evidence type="ECO:0000256" key="1">
    <source>
        <dbReference type="SAM" id="SignalP"/>
    </source>
</evidence>
<comment type="caution">
    <text evidence="3">The sequence shown here is derived from an EMBL/GenBank/DDBJ whole genome shotgun (WGS) entry which is preliminary data.</text>
</comment>
<dbReference type="PANTHER" id="PTHR32305">
    <property type="match status" value="1"/>
</dbReference>
<evidence type="ECO:0000313" key="4">
    <source>
        <dbReference type="Proteomes" id="UP000887097"/>
    </source>
</evidence>
<dbReference type="EMBL" id="BPTT01000001">
    <property type="protein sequence ID" value="GJG34251.1"/>
    <property type="molecule type" value="Genomic_DNA"/>
</dbReference>
<name>A0AA37MLW5_XYLRU</name>
<dbReference type="Gene3D" id="2.180.10.10">
    <property type="entry name" value="RHS repeat-associated core"/>
    <property type="match status" value="1"/>
</dbReference>
<gene>
    <name evidence="3" type="ORF">PRMUPPPA20_23600</name>
</gene>
<dbReference type="PANTHER" id="PTHR32305:SF15">
    <property type="entry name" value="PROTEIN RHSA-RELATED"/>
    <property type="match status" value="1"/>
</dbReference>